<keyword evidence="2" id="KW-0378">Hydrolase</keyword>
<accession>A0A133PKX2</accession>
<dbReference type="EMBL" id="LRQE01000037">
    <property type="protein sequence ID" value="KXA29189.1"/>
    <property type="molecule type" value="Genomic_DNA"/>
</dbReference>
<dbReference type="InterPro" id="IPR052030">
    <property type="entry name" value="Peptidase_M20/M20A_hydrolases"/>
</dbReference>
<comment type="caution">
    <text evidence="2">The sequence shown here is derived from an EMBL/GenBank/DDBJ whole genome shotgun (WGS) entry which is preliminary data.</text>
</comment>
<dbReference type="AlphaFoldDB" id="A0A133PKX2"/>
<dbReference type="InterPro" id="IPR017439">
    <property type="entry name" value="Amidohydrolase"/>
</dbReference>
<dbReference type="SUPFAM" id="SSF53187">
    <property type="entry name" value="Zn-dependent exopeptidases"/>
    <property type="match status" value="1"/>
</dbReference>
<sequence>MIFKENNMDKYNNELIELAKNIWGYAEIKWKEYKSVEAQKEILKKHGFKINDNLADLPTAFSAEYGDSSGSTIGFLGEFDALSGLSQVEDLAERKEKIEGACGHGCGHHLLGTASIGAALKLKNYIDENNLKARVVYFGCPAEEGGSGKAFMAKAGCFDDLDIAITWHPFNGNAIFTCSLLANKQVYVKFRGRGAHAAGSPHLGRSALDGLELVNIGVQFLREHMQDFERIHYSIIDPGSASPNVVQPYAEGIYLLRSKDTEHVNRLYERFEKIVEGAGLMTETEPEIIFDKACSNVIPNPIIEEELYKAFLEEGPIEFTEEEIEYAKKFRETYPIENIESETTIGFSEDKNAELSYLKENILYDKILDYKHSNDIMMGSSDVGDCSNVVPTAQIITACYAIGTTAHSWQEVAQGKSSIAMKGMLKASDVMARAAMSFLDNPELIEKAREEFIKVRGEKFISPIPDGARPRMN</sequence>
<dbReference type="GO" id="GO:0016805">
    <property type="term" value="F:dipeptidase activity"/>
    <property type="evidence" value="ECO:0007669"/>
    <property type="project" value="TreeGrafter"/>
</dbReference>
<dbReference type="PANTHER" id="PTHR30575:SF0">
    <property type="entry name" value="XAA-ARG DIPEPTIDASE"/>
    <property type="match status" value="1"/>
</dbReference>
<dbReference type="SUPFAM" id="SSF55031">
    <property type="entry name" value="Bacterial exopeptidase dimerisation domain"/>
    <property type="match status" value="1"/>
</dbReference>
<dbReference type="Gene3D" id="3.40.630.10">
    <property type="entry name" value="Zn peptidases"/>
    <property type="match status" value="2"/>
</dbReference>
<dbReference type="GO" id="GO:0071713">
    <property type="term" value="F:para-aminobenzoyl-glutamate hydrolase activity"/>
    <property type="evidence" value="ECO:0007669"/>
    <property type="project" value="TreeGrafter"/>
</dbReference>
<organism evidence="2">
    <name type="scientific">Peptoniphilus harei</name>
    <dbReference type="NCBI Taxonomy" id="54005"/>
    <lineage>
        <taxon>Bacteria</taxon>
        <taxon>Bacillati</taxon>
        <taxon>Bacillota</taxon>
        <taxon>Tissierellia</taxon>
        <taxon>Tissierellales</taxon>
        <taxon>Peptoniphilaceae</taxon>
        <taxon>Peptoniphilus</taxon>
    </lineage>
</organism>
<dbReference type="GO" id="GO:0005737">
    <property type="term" value="C:cytoplasm"/>
    <property type="evidence" value="ECO:0007669"/>
    <property type="project" value="TreeGrafter"/>
</dbReference>
<dbReference type="PIRSF" id="PIRSF037227">
    <property type="entry name" value="Aminobenzoyl-glu_utiliz_pB"/>
    <property type="match status" value="1"/>
</dbReference>
<dbReference type="PATRIC" id="fig|54005.3.peg.1402"/>
<dbReference type="NCBIfam" id="TIGR01891">
    <property type="entry name" value="amidohydrolases"/>
    <property type="match status" value="1"/>
</dbReference>
<dbReference type="GO" id="GO:0046657">
    <property type="term" value="P:folic acid catabolic process"/>
    <property type="evidence" value="ECO:0007669"/>
    <property type="project" value="TreeGrafter"/>
</dbReference>
<dbReference type="Pfam" id="PF07687">
    <property type="entry name" value="M20_dimer"/>
    <property type="match status" value="1"/>
</dbReference>
<dbReference type="PANTHER" id="PTHR30575">
    <property type="entry name" value="PEPTIDASE M20"/>
    <property type="match status" value="1"/>
</dbReference>
<feature type="domain" description="Peptidase M20 dimerisation" evidence="1">
    <location>
        <begin position="185"/>
        <end position="276"/>
    </location>
</feature>
<dbReference type="Gene3D" id="3.30.70.360">
    <property type="match status" value="1"/>
</dbReference>
<dbReference type="InterPro" id="IPR017145">
    <property type="entry name" value="Aminobenzoyl-glu_utiliz_pB"/>
</dbReference>
<proteinExistence type="predicted"/>
<name>A0A133PKX2_9FIRM</name>
<evidence type="ECO:0000313" key="3">
    <source>
        <dbReference type="Proteomes" id="UP000070174"/>
    </source>
</evidence>
<evidence type="ECO:0000313" key="2">
    <source>
        <dbReference type="EMBL" id="KXA29189.1"/>
    </source>
</evidence>
<evidence type="ECO:0000259" key="1">
    <source>
        <dbReference type="Pfam" id="PF07687"/>
    </source>
</evidence>
<dbReference type="InterPro" id="IPR036264">
    <property type="entry name" value="Bact_exopeptidase_dim_dom"/>
</dbReference>
<gene>
    <name evidence="2" type="ORF">HMPREF3229_01439</name>
</gene>
<dbReference type="InterPro" id="IPR011650">
    <property type="entry name" value="Peptidase_M20_dimer"/>
</dbReference>
<protein>
    <submittedName>
        <fullName evidence="2">Amidohydrolase</fullName>
    </submittedName>
</protein>
<reference evidence="2 3" key="1">
    <citation type="submission" date="2016-01" db="EMBL/GenBank/DDBJ databases">
        <authorList>
            <person name="Oliw E.H."/>
        </authorList>
    </citation>
    <scope>NUCLEOTIDE SEQUENCE [LARGE SCALE GENOMIC DNA]</scope>
    <source>
        <strain evidence="2 3">CMW7756A</strain>
    </source>
</reference>
<dbReference type="Proteomes" id="UP000070174">
    <property type="component" value="Unassembled WGS sequence"/>
</dbReference>